<evidence type="ECO:0000256" key="1">
    <source>
        <dbReference type="SAM" id="MobiDB-lite"/>
    </source>
</evidence>
<feature type="region of interest" description="Disordered" evidence="1">
    <location>
        <begin position="1"/>
        <end position="20"/>
    </location>
</feature>
<dbReference type="Proteomes" id="UP000815677">
    <property type="component" value="Unassembled WGS sequence"/>
</dbReference>
<gene>
    <name evidence="2" type="ORF">MCHLO_05482</name>
</gene>
<reference evidence="2" key="1">
    <citation type="submission" date="2014-09" db="EMBL/GenBank/DDBJ databases">
        <title>Genome sequence of the luminous mushroom Mycena chlorophos for searching fungal bioluminescence genes.</title>
        <authorList>
            <person name="Tanaka Y."/>
            <person name="Kasuga D."/>
            <person name="Oba Y."/>
            <person name="Hase S."/>
            <person name="Sato K."/>
            <person name="Oba Y."/>
            <person name="Sakakibara Y."/>
        </authorList>
    </citation>
    <scope>NUCLEOTIDE SEQUENCE</scope>
</reference>
<feature type="compositionally biased region" description="Low complexity" evidence="1">
    <location>
        <begin position="1"/>
        <end position="17"/>
    </location>
</feature>
<evidence type="ECO:0000313" key="2">
    <source>
        <dbReference type="EMBL" id="GAT48046.1"/>
    </source>
</evidence>
<evidence type="ECO:0000313" key="3">
    <source>
        <dbReference type="Proteomes" id="UP000815677"/>
    </source>
</evidence>
<organism evidence="2 3">
    <name type="scientific">Mycena chlorophos</name>
    <name type="common">Agaric fungus</name>
    <name type="synonym">Agaricus chlorophos</name>
    <dbReference type="NCBI Taxonomy" id="658473"/>
    <lineage>
        <taxon>Eukaryota</taxon>
        <taxon>Fungi</taxon>
        <taxon>Dikarya</taxon>
        <taxon>Basidiomycota</taxon>
        <taxon>Agaricomycotina</taxon>
        <taxon>Agaricomycetes</taxon>
        <taxon>Agaricomycetidae</taxon>
        <taxon>Agaricales</taxon>
        <taxon>Marasmiineae</taxon>
        <taxon>Mycenaceae</taxon>
        <taxon>Mycena</taxon>
    </lineage>
</organism>
<accession>A0ABQ0LAE2</accession>
<dbReference type="EMBL" id="DF844190">
    <property type="protein sequence ID" value="GAT48046.1"/>
    <property type="molecule type" value="Genomic_DNA"/>
</dbReference>
<sequence length="111" mass="12140">MSWRSHSPLSRLLPPSHDATRPHTKVLQGHIATDSAVFLKAPLARSSTSSPGKRCGARVKLRRAPSAPFLTVHEGSHGFGSDVPLVPGIKWWPVGLPWTLLSLYQLIALLY</sequence>
<protein>
    <submittedName>
        <fullName evidence="2">Uncharacterized protein</fullName>
    </submittedName>
</protein>
<name>A0ABQ0LAE2_MYCCL</name>
<proteinExistence type="predicted"/>
<keyword evidence="3" id="KW-1185">Reference proteome</keyword>